<comment type="caution">
    <text evidence="3">The sequence shown here is derived from an EMBL/GenBank/DDBJ whole genome shotgun (WGS) entry which is preliminary data.</text>
</comment>
<protein>
    <recommendedName>
        <fullName evidence="2">Phosphoribosyltransferase domain-containing protein</fullName>
    </recommendedName>
</protein>
<feature type="domain" description="Phosphoribosyltransferase" evidence="2">
    <location>
        <begin position="146"/>
        <end position="235"/>
    </location>
</feature>
<dbReference type="STRING" id="1122124.GCA_000423165_00263"/>
<proteinExistence type="inferred from homology"/>
<dbReference type="PANTHER" id="PTHR47505:SF1">
    <property type="entry name" value="DNA UTILIZATION PROTEIN YHGH"/>
    <property type="match status" value="1"/>
</dbReference>
<evidence type="ECO:0000256" key="1">
    <source>
        <dbReference type="ARBA" id="ARBA00008007"/>
    </source>
</evidence>
<name>A0A432ZA70_9GAMM</name>
<organism evidence="3 4">
    <name type="scientific">Pseudidiomarina sediminum</name>
    <dbReference type="NCBI Taxonomy" id="431675"/>
    <lineage>
        <taxon>Bacteria</taxon>
        <taxon>Pseudomonadati</taxon>
        <taxon>Pseudomonadota</taxon>
        <taxon>Gammaproteobacteria</taxon>
        <taxon>Alteromonadales</taxon>
        <taxon>Idiomarinaceae</taxon>
        <taxon>Pseudidiomarina</taxon>
    </lineage>
</organism>
<dbReference type="Proteomes" id="UP000287022">
    <property type="component" value="Unassembled WGS sequence"/>
</dbReference>
<dbReference type="CDD" id="cd06223">
    <property type="entry name" value="PRTases_typeI"/>
    <property type="match status" value="1"/>
</dbReference>
<sequence length="244" mass="28177">MSDNLVVILECVMVTMEGAFAKLSGGCCWCCLMPLFASEQHGFCRACFRDLPRLPPSCLHWRGASRALPHTRYWFAALAWRSMSRQLVYSYKFQRRPELARWLAPLLSAQVMACYQKYQARWPDVVVAMPMTRRRWRKRGFNQAGLLAEQVAKQVQLPYAVGLLRRLRDEEQQHQLNRQQRWQRMQQAFHCTRDMKGLRVALVDDVLTSGASVTAAAAAMRRRGARAVDVWTLCYTEPHQLGEA</sequence>
<dbReference type="PANTHER" id="PTHR47505">
    <property type="entry name" value="DNA UTILIZATION PROTEIN YHGH"/>
    <property type="match status" value="1"/>
</dbReference>
<dbReference type="InterPro" id="IPR051910">
    <property type="entry name" value="ComF/GntX_DNA_util-trans"/>
</dbReference>
<dbReference type="EMBL" id="PIQE01000001">
    <property type="protein sequence ID" value="RUO74835.1"/>
    <property type="molecule type" value="Genomic_DNA"/>
</dbReference>
<dbReference type="InterPro" id="IPR000836">
    <property type="entry name" value="PRTase_dom"/>
</dbReference>
<dbReference type="InterPro" id="IPR029057">
    <property type="entry name" value="PRTase-like"/>
</dbReference>
<dbReference type="SUPFAM" id="SSF53271">
    <property type="entry name" value="PRTase-like"/>
    <property type="match status" value="1"/>
</dbReference>
<gene>
    <name evidence="3" type="ORF">CWI80_05755</name>
</gene>
<dbReference type="AlphaFoldDB" id="A0A432ZA70"/>
<evidence type="ECO:0000259" key="2">
    <source>
        <dbReference type="Pfam" id="PF00156"/>
    </source>
</evidence>
<keyword evidence="4" id="KW-1185">Reference proteome</keyword>
<dbReference type="Gene3D" id="3.40.50.2020">
    <property type="match status" value="1"/>
</dbReference>
<accession>A0A432ZA70</accession>
<dbReference type="Pfam" id="PF00156">
    <property type="entry name" value="Pribosyltran"/>
    <property type="match status" value="1"/>
</dbReference>
<reference evidence="4" key="1">
    <citation type="journal article" date="2018" name="Front. Microbiol.">
        <title>Genome-Based Analysis Reveals the Taxonomy and Diversity of the Family Idiomarinaceae.</title>
        <authorList>
            <person name="Liu Y."/>
            <person name="Lai Q."/>
            <person name="Shao Z."/>
        </authorList>
    </citation>
    <scope>NUCLEOTIDE SEQUENCE [LARGE SCALE GENOMIC DNA]</scope>
    <source>
        <strain evidence="4">c121</strain>
    </source>
</reference>
<evidence type="ECO:0000313" key="3">
    <source>
        <dbReference type="EMBL" id="RUO74835.1"/>
    </source>
</evidence>
<evidence type="ECO:0000313" key="4">
    <source>
        <dbReference type="Proteomes" id="UP000287022"/>
    </source>
</evidence>
<comment type="similarity">
    <text evidence="1">Belongs to the ComF/GntX family.</text>
</comment>